<dbReference type="GO" id="GO:0016020">
    <property type="term" value="C:membrane"/>
    <property type="evidence" value="ECO:0007669"/>
    <property type="project" value="UniProtKB-SubCell"/>
</dbReference>
<accession>A0A7I8VBZ1</accession>
<evidence type="ECO:0000313" key="13">
    <source>
        <dbReference type="Proteomes" id="UP000549394"/>
    </source>
</evidence>
<keyword evidence="3 8" id="KW-0812">Transmembrane</keyword>
<dbReference type="PROSITE" id="PS50866">
    <property type="entry name" value="GOLD"/>
    <property type="match status" value="1"/>
</dbReference>
<evidence type="ECO:0000256" key="7">
    <source>
        <dbReference type="ARBA" id="ARBA00037847"/>
    </source>
</evidence>
<dbReference type="InterPro" id="IPR036598">
    <property type="entry name" value="GOLD_dom_sf"/>
</dbReference>
<evidence type="ECO:0000256" key="6">
    <source>
        <dbReference type="ARBA" id="ARBA00023136"/>
    </source>
</evidence>
<evidence type="ECO:0000256" key="1">
    <source>
        <dbReference type="ARBA" id="ARBA00004479"/>
    </source>
</evidence>
<gene>
    <name evidence="12" type="ORF">DGYR_LOCUS2732</name>
</gene>
<dbReference type="InterPro" id="IPR009038">
    <property type="entry name" value="GOLD_dom"/>
</dbReference>
<evidence type="ECO:0000256" key="4">
    <source>
        <dbReference type="ARBA" id="ARBA00022729"/>
    </source>
</evidence>
<keyword evidence="13" id="KW-1185">Reference proteome</keyword>
<dbReference type="Pfam" id="PF01105">
    <property type="entry name" value="EMP24_GP25L"/>
    <property type="match status" value="1"/>
</dbReference>
<evidence type="ECO:0000256" key="2">
    <source>
        <dbReference type="ARBA" id="ARBA00007104"/>
    </source>
</evidence>
<organism evidence="12 13">
    <name type="scientific">Dimorphilus gyrociliatus</name>
    <dbReference type="NCBI Taxonomy" id="2664684"/>
    <lineage>
        <taxon>Eukaryota</taxon>
        <taxon>Metazoa</taxon>
        <taxon>Spiralia</taxon>
        <taxon>Lophotrochozoa</taxon>
        <taxon>Annelida</taxon>
        <taxon>Polychaeta</taxon>
        <taxon>Polychaeta incertae sedis</taxon>
        <taxon>Dinophilidae</taxon>
        <taxon>Dimorphilus</taxon>
    </lineage>
</organism>
<comment type="similarity">
    <text evidence="2 8">Belongs to the EMP24/GP25L family.</text>
</comment>
<keyword evidence="5 9" id="KW-1133">Transmembrane helix</keyword>
<dbReference type="OrthoDB" id="62956at2759"/>
<dbReference type="InterPro" id="IPR015720">
    <property type="entry name" value="Emp24-like"/>
</dbReference>
<evidence type="ECO:0000313" key="12">
    <source>
        <dbReference type="EMBL" id="CAD5113798.1"/>
    </source>
</evidence>
<protein>
    <recommendedName>
        <fullName evidence="11">GOLD domain-containing protein</fullName>
    </recommendedName>
</protein>
<keyword evidence="4 10" id="KW-0732">Signal</keyword>
<feature type="chain" id="PRO_5029813489" description="GOLD domain-containing protein" evidence="10">
    <location>
        <begin position="18"/>
        <end position="216"/>
    </location>
</feature>
<dbReference type="PANTHER" id="PTHR22811">
    <property type="entry name" value="TRANSMEMBRANE EMP24 DOMAIN-CONTAINING PROTEIN"/>
    <property type="match status" value="1"/>
</dbReference>
<feature type="transmembrane region" description="Helical" evidence="9">
    <location>
        <begin position="180"/>
        <end position="200"/>
    </location>
</feature>
<evidence type="ECO:0000256" key="3">
    <source>
        <dbReference type="ARBA" id="ARBA00022692"/>
    </source>
</evidence>
<dbReference type="GO" id="GO:0012505">
    <property type="term" value="C:endomembrane system"/>
    <property type="evidence" value="ECO:0007669"/>
    <property type="project" value="UniProtKB-SubCell"/>
</dbReference>
<proteinExistence type="inferred from homology"/>
<feature type="signal peptide" evidence="10">
    <location>
        <begin position="1"/>
        <end position="17"/>
    </location>
</feature>
<reference evidence="12 13" key="1">
    <citation type="submission" date="2020-08" db="EMBL/GenBank/DDBJ databases">
        <authorList>
            <person name="Hejnol A."/>
        </authorList>
    </citation>
    <scope>NUCLEOTIDE SEQUENCE [LARGE SCALE GENOMIC DNA]</scope>
</reference>
<evidence type="ECO:0000256" key="10">
    <source>
        <dbReference type="SAM" id="SignalP"/>
    </source>
</evidence>
<evidence type="ECO:0000256" key="5">
    <source>
        <dbReference type="ARBA" id="ARBA00022989"/>
    </source>
</evidence>
<dbReference type="Proteomes" id="UP000549394">
    <property type="component" value="Unassembled WGS sequence"/>
</dbReference>
<comment type="caution">
    <text evidence="12">The sequence shown here is derived from an EMBL/GenBank/DDBJ whole genome shotgun (WGS) entry which is preliminary data.</text>
</comment>
<dbReference type="AlphaFoldDB" id="A0A7I8VBZ1"/>
<dbReference type="EMBL" id="CAJFCJ010000004">
    <property type="protein sequence ID" value="CAD5113798.1"/>
    <property type="molecule type" value="Genomic_DNA"/>
</dbReference>
<name>A0A7I8VBZ1_9ANNE</name>
<evidence type="ECO:0000256" key="9">
    <source>
        <dbReference type="SAM" id="Phobius"/>
    </source>
</evidence>
<evidence type="ECO:0000259" key="11">
    <source>
        <dbReference type="PROSITE" id="PS50866"/>
    </source>
</evidence>
<comment type="subcellular location">
    <subcellularLocation>
        <location evidence="7">Endomembrane system</location>
        <topology evidence="7">Single-pass membrane protein</topology>
    </subcellularLocation>
    <subcellularLocation>
        <location evidence="1 8">Membrane</location>
        <topology evidence="1 8">Single-pass type I membrane protein</topology>
    </subcellularLocation>
</comment>
<dbReference type="SUPFAM" id="SSF101576">
    <property type="entry name" value="Supernatant protein factor (SPF), C-terminal domain"/>
    <property type="match status" value="1"/>
</dbReference>
<evidence type="ECO:0000256" key="8">
    <source>
        <dbReference type="RuleBase" id="RU003827"/>
    </source>
</evidence>
<keyword evidence="6 9" id="KW-0472">Membrane</keyword>
<dbReference type="SMART" id="SM01190">
    <property type="entry name" value="EMP24_GP25L"/>
    <property type="match status" value="1"/>
</dbReference>
<feature type="domain" description="GOLD" evidence="11">
    <location>
        <begin position="36"/>
        <end position="117"/>
    </location>
</feature>
<sequence length="216" mass="24658">MLILFINFFILISLIDSSPSAIDGTALTFEVEDNDKMCFYEYFKHTKNYIWTFKVISGGNHDIDATVESPNGKILYKKTKKRQDQFDFESTWGVYTFCFSNEFSTVTHKTIYMELRPAELESLAEEGGKKKISSANTLIEDRLESIHSANSQIVEEQVHYKLNEAEGRHSAERLNMMVQIYAFGQAIGILITGLGQVLILKTFFQDGRPSSAYMKT</sequence>